<name>A0A3M0DRD5_9EURY</name>
<feature type="region of interest" description="Disordered" evidence="1">
    <location>
        <begin position="18"/>
        <end position="55"/>
    </location>
</feature>
<dbReference type="EMBL" id="REFS01000002">
    <property type="protein sequence ID" value="RMB23985.1"/>
    <property type="molecule type" value="Genomic_DNA"/>
</dbReference>
<dbReference type="GeneID" id="44638236"/>
<organism evidence="2 3">
    <name type="scientific">Haloplanus aerogenes</name>
    <dbReference type="NCBI Taxonomy" id="660522"/>
    <lineage>
        <taxon>Archaea</taxon>
        <taxon>Methanobacteriati</taxon>
        <taxon>Methanobacteriota</taxon>
        <taxon>Stenosarchaea group</taxon>
        <taxon>Halobacteria</taxon>
        <taxon>Halobacteriales</taxon>
        <taxon>Haloferacaceae</taxon>
        <taxon>Haloplanus</taxon>
    </lineage>
</organism>
<comment type="caution">
    <text evidence="2">The sequence shown here is derived from an EMBL/GenBank/DDBJ whole genome shotgun (WGS) entry which is preliminary data.</text>
</comment>
<evidence type="ECO:0000313" key="2">
    <source>
        <dbReference type="EMBL" id="RMB23985.1"/>
    </source>
</evidence>
<accession>A0A3M0DRD5</accession>
<evidence type="ECO:0000256" key="1">
    <source>
        <dbReference type="SAM" id="MobiDB-lite"/>
    </source>
</evidence>
<gene>
    <name evidence="2" type="ORF">ATH50_1217</name>
</gene>
<dbReference type="AlphaFoldDB" id="A0A3M0DRD5"/>
<protein>
    <submittedName>
        <fullName evidence="2">Uncharacterized protein</fullName>
    </submittedName>
</protein>
<reference evidence="2 3" key="1">
    <citation type="journal article" date="2015" name="Stand. Genomic Sci.">
        <title>Genomic Encyclopedia of Bacterial and Archaeal Type Strains, Phase III: the genomes of soil and plant-associated and newly described type strains.</title>
        <authorList>
            <person name="Whitman W.B."/>
            <person name="Woyke T."/>
            <person name="Klenk H.P."/>
            <person name="Zhou Y."/>
            <person name="Lilburn T.G."/>
            <person name="Beck B.J."/>
            <person name="De Vos P."/>
            <person name="Vandamme P."/>
            <person name="Eisen J.A."/>
            <person name="Garrity G."/>
            <person name="Hugenholtz P."/>
            <person name="Kyrpides N.C."/>
        </authorList>
    </citation>
    <scope>NUCLEOTIDE SEQUENCE [LARGE SCALE GENOMIC DNA]</scope>
    <source>
        <strain evidence="2 3">CGMCC 1.10124</strain>
    </source>
</reference>
<evidence type="ECO:0000313" key="3">
    <source>
        <dbReference type="Proteomes" id="UP000277326"/>
    </source>
</evidence>
<feature type="compositionally biased region" description="Basic and acidic residues" evidence="1">
    <location>
        <begin position="46"/>
        <end position="55"/>
    </location>
</feature>
<dbReference type="RefSeq" id="WP_166033610.1">
    <property type="nucleotide sequence ID" value="NZ_CP034145.1"/>
</dbReference>
<feature type="compositionally biased region" description="Acidic residues" evidence="1">
    <location>
        <begin position="25"/>
        <end position="35"/>
    </location>
</feature>
<proteinExistence type="predicted"/>
<sequence>MNRRYFVTATATAVAMPLAGCTGPEDGEDGGDEGENGGGSGPYGKVDGHTRPPIP</sequence>
<dbReference type="Proteomes" id="UP000277326">
    <property type="component" value="Unassembled WGS sequence"/>
</dbReference>